<dbReference type="EMBL" id="QFOT01000175">
    <property type="protein sequence ID" value="PZP53564.1"/>
    <property type="molecule type" value="Genomic_DNA"/>
</dbReference>
<evidence type="ECO:0000313" key="1">
    <source>
        <dbReference type="EMBL" id="PZP53564.1"/>
    </source>
</evidence>
<protein>
    <submittedName>
        <fullName evidence="1">Uncharacterized protein</fullName>
    </submittedName>
</protein>
<name>A0A2W5FGX2_9BACT</name>
<gene>
    <name evidence="1" type="ORF">DI586_10895</name>
</gene>
<evidence type="ECO:0000313" key="2">
    <source>
        <dbReference type="Proteomes" id="UP000249739"/>
    </source>
</evidence>
<organism evidence="1 2">
    <name type="scientific">Micavibrio aeruginosavorus</name>
    <dbReference type="NCBI Taxonomy" id="349221"/>
    <lineage>
        <taxon>Bacteria</taxon>
        <taxon>Pseudomonadati</taxon>
        <taxon>Bdellovibrionota</taxon>
        <taxon>Bdellovibrionia</taxon>
        <taxon>Bdellovibrionales</taxon>
        <taxon>Pseudobdellovibrionaceae</taxon>
        <taxon>Micavibrio</taxon>
    </lineage>
</organism>
<sequence>MKKDLLVVFHSSADADPGQQSALERATFKYHPSAAHCCKPGERVSGSKGNYHYINGTKVDEAIDTIANLASKKDVVIVSLSADMKHAALAHRIPVVTDIPRIVQLAMQPR</sequence>
<dbReference type="AlphaFoldDB" id="A0A2W5FGX2"/>
<proteinExistence type="predicted"/>
<dbReference type="Proteomes" id="UP000249739">
    <property type="component" value="Unassembled WGS sequence"/>
</dbReference>
<accession>A0A2W5FGX2</accession>
<comment type="caution">
    <text evidence="1">The sequence shown here is derived from an EMBL/GenBank/DDBJ whole genome shotgun (WGS) entry which is preliminary data.</text>
</comment>
<reference evidence="1 2" key="1">
    <citation type="submission" date="2017-08" db="EMBL/GenBank/DDBJ databases">
        <title>Infants hospitalized years apart are colonized by the same room-sourced microbial strains.</title>
        <authorList>
            <person name="Brooks B."/>
            <person name="Olm M.R."/>
            <person name="Firek B.A."/>
            <person name="Baker R."/>
            <person name="Thomas B.C."/>
            <person name="Morowitz M.J."/>
            <person name="Banfield J.F."/>
        </authorList>
    </citation>
    <scope>NUCLEOTIDE SEQUENCE [LARGE SCALE GENOMIC DNA]</scope>
    <source>
        <strain evidence="1">S2_006_000_R2_64</strain>
    </source>
</reference>